<feature type="region of interest" description="Disordered" evidence="1">
    <location>
        <begin position="210"/>
        <end position="250"/>
    </location>
</feature>
<feature type="compositionally biased region" description="Polar residues" evidence="1">
    <location>
        <begin position="214"/>
        <end position="241"/>
    </location>
</feature>
<sequence>MAPPPAPTSPPAQSPTVLSREPAANMASGDNTGVGVGPGPLRHPRPLTAADLHMQLEKEQEAVVNRLTRELSLLRQQSASVASTTSSASAGLPDATDQNANHLISEPSHPTPSRRHRSSSNLSARSSNTAATTATGITGTSGSTLGTTAGVAGSTVSGIAPARDATAPFPYARDPLSRQSSVASRLSEASSPSLSSSLYQGDHFPNLYSHRHSGSVSYNHQTSSSSQQTMNAGNTRVPSTQRYEEAAHHRSELEIVKRENEALRRRIQELERSLSSGRQSGNGMTRSGSVSTNASIPPPAGAGAHSRAVEDDEDAVNVGESAGSVGFGGGH</sequence>
<feature type="region of interest" description="Disordered" evidence="1">
    <location>
        <begin position="271"/>
        <end position="331"/>
    </location>
</feature>
<accession>A0A8H3FB77</accession>
<feature type="compositionally biased region" description="Low complexity" evidence="1">
    <location>
        <begin position="78"/>
        <end position="90"/>
    </location>
</feature>
<protein>
    <submittedName>
        <fullName evidence="2">Uncharacterized protein</fullName>
    </submittedName>
</protein>
<name>A0A8H3FB77_9LECA</name>
<evidence type="ECO:0000313" key="2">
    <source>
        <dbReference type="EMBL" id="CAF9921168.1"/>
    </source>
</evidence>
<feature type="compositionally biased region" description="Pro residues" evidence="1">
    <location>
        <begin position="1"/>
        <end position="13"/>
    </location>
</feature>
<feature type="compositionally biased region" description="Low complexity" evidence="1">
    <location>
        <begin position="119"/>
        <end position="146"/>
    </location>
</feature>
<dbReference type="Proteomes" id="UP000664534">
    <property type="component" value="Unassembled WGS sequence"/>
</dbReference>
<organism evidence="2 3">
    <name type="scientific">Imshaugia aleurites</name>
    <dbReference type="NCBI Taxonomy" id="172621"/>
    <lineage>
        <taxon>Eukaryota</taxon>
        <taxon>Fungi</taxon>
        <taxon>Dikarya</taxon>
        <taxon>Ascomycota</taxon>
        <taxon>Pezizomycotina</taxon>
        <taxon>Lecanoromycetes</taxon>
        <taxon>OSLEUM clade</taxon>
        <taxon>Lecanoromycetidae</taxon>
        <taxon>Lecanorales</taxon>
        <taxon>Lecanorineae</taxon>
        <taxon>Parmeliaceae</taxon>
        <taxon>Imshaugia</taxon>
    </lineage>
</organism>
<gene>
    <name evidence="2" type="ORF">IMSHALPRED_005100</name>
</gene>
<feature type="region of interest" description="Disordered" evidence="1">
    <location>
        <begin position="76"/>
        <end position="146"/>
    </location>
</feature>
<dbReference type="OrthoDB" id="5401654at2759"/>
<comment type="caution">
    <text evidence="2">The sequence shown here is derived from an EMBL/GenBank/DDBJ whole genome shotgun (WGS) entry which is preliminary data.</text>
</comment>
<reference evidence="2" key="1">
    <citation type="submission" date="2021-03" db="EMBL/GenBank/DDBJ databases">
        <authorList>
            <person name="Tagirdzhanova G."/>
        </authorList>
    </citation>
    <scope>NUCLEOTIDE SEQUENCE</scope>
</reference>
<evidence type="ECO:0000313" key="3">
    <source>
        <dbReference type="Proteomes" id="UP000664534"/>
    </source>
</evidence>
<proteinExistence type="predicted"/>
<feature type="compositionally biased region" description="Polar residues" evidence="1">
    <location>
        <begin position="273"/>
        <end position="295"/>
    </location>
</feature>
<dbReference type="EMBL" id="CAJPDT010000027">
    <property type="protein sequence ID" value="CAF9921168.1"/>
    <property type="molecule type" value="Genomic_DNA"/>
</dbReference>
<feature type="region of interest" description="Disordered" evidence="1">
    <location>
        <begin position="1"/>
        <end position="54"/>
    </location>
</feature>
<dbReference type="PANTHER" id="PTHR39610:SF1">
    <property type="match status" value="1"/>
</dbReference>
<evidence type="ECO:0000256" key="1">
    <source>
        <dbReference type="SAM" id="MobiDB-lite"/>
    </source>
</evidence>
<dbReference type="AlphaFoldDB" id="A0A8H3FB77"/>
<dbReference type="PANTHER" id="PTHR39610">
    <property type="entry name" value="BZIP DOMAIN-CONTAINING PROTEIN-RELATED"/>
    <property type="match status" value="1"/>
</dbReference>
<keyword evidence="3" id="KW-1185">Reference proteome</keyword>